<evidence type="ECO:0000313" key="2">
    <source>
        <dbReference type="EMBL" id="TCM86947.1"/>
    </source>
</evidence>
<dbReference type="AlphaFoldDB" id="A0A4R1Z0C2"/>
<dbReference type="Proteomes" id="UP000295277">
    <property type="component" value="Unassembled WGS sequence"/>
</dbReference>
<proteinExistence type="predicted"/>
<gene>
    <name evidence="2" type="ORF">EV216_10324</name>
</gene>
<dbReference type="RefSeq" id="WP_132693459.1">
    <property type="nucleotide sequence ID" value="NZ_SLVM01000003.1"/>
</dbReference>
<dbReference type="OrthoDB" id="7867520at2"/>
<feature type="transmembrane region" description="Helical" evidence="1">
    <location>
        <begin position="7"/>
        <end position="26"/>
    </location>
</feature>
<reference evidence="2 3" key="1">
    <citation type="submission" date="2019-03" db="EMBL/GenBank/DDBJ databases">
        <title>Genomic Encyclopedia of Type Strains, Phase IV (KMG-IV): sequencing the most valuable type-strain genomes for metagenomic binning, comparative biology and taxonomic classification.</title>
        <authorList>
            <person name="Goeker M."/>
        </authorList>
    </citation>
    <scope>NUCLEOTIDE SEQUENCE [LARGE SCALE GENOMIC DNA]</scope>
    <source>
        <strain evidence="2 3">DSM 21153</strain>
    </source>
</reference>
<sequence>MLVLPRFSKPIIAAAIVLDIMVFAMGLRALPLLVLMLLANLAVCLVIYWAILGHYFTPKPAPDADQSPSRKSSPISE</sequence>
<feature type="transmembrane region" description="Helical" evidence="1">
    <location>
        <begin position="32"/>
        <end position="51"/>
    </location>
</feature>
<keyword evidence="1" id="KW-0812">Transmembrane</keyword>
<keyword evidence="1" id="KW-1133">Transmembrane helix</keyword>
<evidence type="ECO:0000313" key="3">
    <source>
        <dbReference type="Proteomes" id="UP000295277"/>
    </source>
</evidence>
<evidence type="ECO:0000256" key="1">
    <source>
        <dbReference type="SAM" id="Phobius"/>
    </source>
</evidence>
<organism evidence="2 3">
    <name type="scientific">Rhodovulum steppense</name>
    <dbReference type="NCBI Taxonomy" id="540251"/>
    <lineage>
        <taxon>Bacteria</taxon>
        <taxon>Pseudomonadati</taxon>
        <taxon>Pseudomonadota</taxon>
        <taxon>Alphaproteobacteria</taxon>
        <taxon>Rhodobacterales</taxon>
        <taxon>Paracoccaceae</taxon>
        <taxon>Rhodovulum</taxon>
    </lineage>
</organism>
<keyword evidence="3" id="KW-1185">Reference proteome</keyword>
<accession>A0A4R1Z0C2</accession>
<name>A0A4R1Z0C2_9RHOB</name>
<comment type="caution">
    <text evidence="2">The sequence shown here is derived from an EMBL/GenBank/DDBJ whole genome shotgun (WGS) entry which is preliminary data.</text>
</comment>
<protein>
    <submittedName>
        <fullName evidence="2">Uncharacterized protein</fullName>
    </submittedName>
</protein>
<keyword evidence="1" id="KW-0472">Membrane</keyword>
<dbReference type="EMBL" id="SLVM01000003">
    <property type="protein sequence ID" value="TCM86947.1"/>
    <property type="molecule type" value="Genomic_DNA"/>
</dbReference>